<evidence type="ECO:0000313" key="3">
    <source>
        <dbReference type="Proteomes" id="UP001434883"/>
    </source>
</evidence>
<accession>A0ABV0SD68</accession>
<feature type="coiled-coil region" evidence="1">
    <location>
        <begin position="275"/>
        <end position="302"/>
    </location>
</feature>
<evidence type="ECO:0000256" key="1">
    <source>
        <dbReference type="SAM" id="Coils"/>
    </source>
</evidence>
<keyword evidence="3" id="KW-1185">Reference proteome</keyword>
<protein>
    <submittedName>
        <fullName evidence="2">Uncharacterized protein</fullName>
    </submittedName>
</protein>
<organism evidence="2 3">
    <name type="scientific">Xenoophorus captivus</name>
    <dbReference type="NCBI Taxonomy" id="1517983"/>
    <lineage>
        <taxon>Eukaryota</taxon>
        <taxon>Metazoa</taxon>
        <taxon>Chordata</taxon>
        <taxon>Craniata</taxon>
        <taxon>Vertebrata</taxon>
        <taxon>Euteleostomi</taxon>
        <taxon>Actinopterygii</taxon>
        <taxon>Neopterygii</taxon>
        <taxon>Teleostei</taxon>
        <taxon>Neoteleostei</taxon>
        <taxon>Acanthomorphata</taxon>
        <taxon>Ovalentaria</taxon>
        <taxon>Atherinomorphae</taxon>
        <taxon>Cyprinodontiformes</taxon>
        <taxon>Goodeidae</taxon>
        <taxon>Xenoophorus</taxon>
    </lineage>
</organism>
<proteinExistence type="predicted"/>
<dbReference type="Gene3D" id="1.20.58.60">
    <property type="match status" value="1"/>
</dbReference>
<dbReference type="SUPFAM" id="SSF46966">
    <property type="entry name" value="Spectrin repeat"/>
    <property type="match status" value="1"/>
</dbReference>
<reference evidence="2 3" key="1">
    <citation type="submission" date="2021-06" db="EMBL/GenBank/DDBJ databases">
        <authorList>
            <person name="Palmer J.M."/>
        </authorList>
    </citation>
    <scope>NUCLEOTIDE SEQUENCE [LARGE SCALE GENOMIC DNA]</scope>
    <source>
        <strain evidence="2 3">XC_2019</strain>
        <tissue evidence="2">Muscle</tissue>
    </source>
</reference>
<gene>
    <name evidence="2" type="ORF">XENOCAPTIV_029370</name>
</gene>
<name>A0ABV0SD68_9TELE</name>
<keyword evidence="1" id="KW-0175">Coiled coil</keyword>
<dbReference type="EMBL" id="JAHRIN010076468">
    <property type="protein sequence ID" value="MEQ2218096.1"/>
    <property type="molecule type" value="Genomic_DNA"/>
</dbReference>
<evidence type="ECO:0000313" key="2">
    <source>
        <dbReference type="EMBL" id="MEQ2218096.1"/>
    </source>
</evidence>
<dbReference type="Proteomes" id="UP001434883">
    <property type="component" value="Unassembled WGS sequence"/>
</dbReference>
<comment type="caution">
    <text evidence="2">The sequence shown here is derived from an EMBL/GenBank/DDBJ whole genome shotgun (WGS) entry which is preliminary data.</text>
</comment>
<sequence>MSRAERESCQLEKEVAARSLELSDLRQEVDRLHGHSHPHTQGLAARMEEVERKYVFTVKEVRVSGPMFVIMEDSYHCVLRALTQQSSELQDTRMLKEFLERLELEDSQELFGGQYNLDQVINILPDADLKRSDYLQSHIEIIVKSFPEHLSLFWFCVSQPLHRDNSVPTLLEIQTSVVGDPLMETMGDPVEELREAVEMLNNTVRERGRSQSHDHAIQELLSKVRGGLVFKLRMRVEECLCSSKELSLDILEKETDMAVQCEPDHCCFEPLWDRLGHLETDYEIIREEVKEMEDQAAHLKELCLEKAHIFEVKIQSTLQAWNELWKSVMENRSHLQEFVELQGFFRSYLAMM</sequence>